<dbReference type="Proteomes" id="UP001632038">
    <property type="component" value="Unassembled WGS sequence"/>
</dbReference>
<dbReference type="EMBL" id="JAVIJP010000032">
    <property type="protein sequence ID" value="KAL3632488.1"/>
    <property type="molecule type" value="Genomic_DNA"/>
</dbReference>
<name>A0ABD3CR77_9LAMI</name>
<comment type="caution">
    <text evidence="3">The sequence shown here is derived from an EMBL/GenBank/DDBJ whole genome shotgun (WGS) entry which is preliminary data.</text>
</comment>
<reference evidence="4" key="1">
    <citation type="journal article" date="2024" name="IScience">
        <title>Strigolactones Initiate the Formation of Haustorium-like Structures in Castilleja.</title>
        <authorList>
            <person name="Buerger M."/>
            <person name="Peterson D."/>
            <person name="Chory J."/>
        </authorList>
    </citation>
    <scope>NUCLEOTIDE SEQUENCE [LARGE SCALE GENOMIC DNA]</scope>
</reference>
<evidence type="ECO:0000313" key="4">
    <source>
        <dbReference type="Proteomes" id="UP001632038"/>
    </source>
</evidence>
<dbReference type="PROSITE" id="PS51297">
    <property type="entry name" value="K_BOX"/>
    <property type="match status" value="1"/>
</dbReference>
<evidence type="ECO:0000256" key="1">
    <source>
        <dbReference type="SAM" id="MobiDB-lite"/>
    </source>
</evidence>
<organism evidence="3 4">
    <name type="scientific">Castilleja foliolosa</name>
    <dbReference type="NCBI Taxonomy" id="1961234"/>
    <lineage>
        <taxon>Eukaryota</taxon>
        <taxon>Viridiplantae</taxon>
        <taxon>Streptophyta</taxon>
        <taxon>Embryophyta</taxon>
        <taxon>Tracheophyta</taxon>
        <taxon>Spermatophyta</taxon>
        <taxon>Magnoliopsida</taxon>
        <taxon>eudicotyledons</taxon>
        <taxon>Gunneridae</taxon>
        <taxon>Pentapetalae</taxon>
        <taxon>asterids</taxon>
        <taxon>lamiids</taxon>
        <taxon>Lamiales</taxon>
        <taxon>Orobanchaceae</taxon>
        <taxon>Pedicularideae</taxon>
        <taxon>Castillejinae</taxon>
        <taxon>Castilleja</taxon>
    </lineage>
</organism>
<evidence type="ECO:0000313" key="3">
    <source>
        <dbReference type="EMBL" id="KAL3632488.1"/>
    </source>
</evidence>
<proteinExistence type="predicted"/>
<feature type="compositionally biased region" description="Polar residues" evidence="1">
    <location>
        <begin position="248"/>
        <end position="263"/>
    </location>
</feature>
<accession>A0ABD3CR77</accession>
<dbReference type="InterPro" id="IPR002487">
    <property type="entry name" value="TF_Kbox"/>
</dbReference>
<dbReference type="AlphaFoldDB" id="A0ABD3CR77"/>
<protein>
    <recommendedName>
        <fullName evidence="2">K-box domain-containing protein</fullName>
    </recommendedName>
</protein>
<dbReference type="SUPFAM" id="SSF50891">
    <property type="entry name" value="Cyclophilin-like"/>
    <property type="match status" value="1"/>
</dbReference>
<dbReference type="PANTHER" id="PTHR46873:SF1">
    <property type="entry name" value="EXPRESSED PROTEIN"/>
    <property type="match status" value="1"/>
</dbReference>
<dbReference type="InterPro" id="IPR029000">
    <property type="entry name" value="Cyclophilin-like_dom_sf"/>
</dbReference>
<gene>
    <name evidence="3" type="ORF">CASFOL_025472</name>
</gene>
<feature type="region of interest" description="Disordered" evidence="1">
    <location>
        <begin position="248"/>
        <end position="281"/>
    </location>
</feature>
<dbReference type="PANTHER" id="PTHR46873">
    <property type="entry name" value="EXPRESSED PROTEIN"/>
    <property type="match status" value="1"/>
</dbReference>
<feature type="domain" description="K-box" evidence="2">
    <location>
        <begin position="33"/>
        <end position="140"/>
    </location>
</feature>
<evidence type="ECO:0000259" key="2">
    <source>
        <dbReference type="PROSITE" id="PS51297"/>
    </source>
</evidence>
<dbReference type="Pfam" id="PF01486">
    <property type="entry name" value="K-box"/>
    <property type="match status" value="1"/>
</dbReference>
<sequence length="327" mass="36701">MLKTLERYQKCNYGAPEPNISAREALSFGSFEELSSQQEYLKLKARFEALQRTQRNLLGEDLGPLNSKELESLERQLDMSLKQIRSTRKQKDVLAPEKQEVGNNVMWTSGIIFGRGEGIVGLETEYGTLNIKLLPECSPHSVAYILELLSLRHCAGCQFYRAEGRGQSWDINGNHIQGTIDAIFFNDSMQEMINISCKDMITKYADTTNPRIIPQHLKSAVDKSRRLHLTLKNDGKIVVNNVSNNTSDTITQSRAGTSTFTPTTPLPKAATSKRPLDETPEKLVDGGRLRQRRERRSRSVGLRRAAIWGSSTWFGLTLVRAGNGLSD</sequence>
<keyword evidence="4" id="KW-1185">Reference proteome</keyword>